<dbReference type="InterPro" id="IPR017853">
    <property type="entry name" value="GH"/>
</dbReference>
<gene>
    <name evidence="7" type="ORF">C1I91_04415</name>
</gene>
<dbReference type="CDD" id="cd02857">
    <property type="entry name" value="E_set_CDase_PDE_N"/>
    <property type="match status" value="1"/>
</dbReference>
<keyword evidence="3" id="KW-0326">Glycosidase</keyword>
<dbReference type="Pfam" id="PF22058">
    <property type="entry name" value="X25_BaPul_like"/>
    <property type="match status" value="3"/>
</dbReference>
<dbReference type="PANTHER" id="PTHR10357:SF210">
    <property type="entry name" value="MALTODEXTRIN GLUCOSIDASE"/>
    <property type="match status" value="1"/>
</dbReference>
<dbReference type="InterPro" id="IPR032091">
    <property type="entry name" value="Malt_amylase-like_C"/>
</dbReference>
<evidence type="ECO:0000259" key="6">
    <source>
        <dbReference type="SMART" id="SM00642"/>
    </source>
</evidence>
<dbReference type="SUPFAM" id="SSF81296">
    <property type="entry name" value="E set domains"/>
    <property type="match status" value="2"/>
</dbReference>
<evidence type="ECO:0000256" key="3">
    <source>
        <dbReference type="ARBA" id="ARBA00023295"/>
    </source>
</evidence>
<keyword evidence="2" id="KW-0378">Hydrolase</keyword>
<feature type="compositionally biased region" description="Low complexity" evidence="4">
    <location>
        <begin position="1596"/>
        <end position="1616"/>
    </location>
</feature>
<accession>A0A3R5QRV3</accession>
<name>A0A3R5QRV3_9CLOT</name>
<sequence length="1707" mass="188493">MYNINCNANDFVKNAIGCINIRGDSMRKKYYKVLSFFACLTVFVTMFSNIYVKPAIAEDKASVAADAMATIVGDFFGDKSPDNWNPANLKGLMKEYKNGIYETSLDLKAGSYEYKVAMNKAFDENYGKDGAQGGSNVKLQLDKDSKVYFRLDYKQKKLYDSINNADQFKTKAILTGNIDNLLENGKSWDTTDDNFKLDYIGGGVYKKTFNIKESAKSNEYNLEYKVAYNGAWSNGEVGDNVKVTIPKGTNQITIIADYLQGYASNDVLVKEYSKNPSIIGTIRNGGEAVNWKVDATGWELQPLSKDGLFVFSGYFATAGDYQYKIVNNYSWDDGGLPASGNVAINIPSSGKYVVFVADEKNKTVYDSISNYSKVAELLGLQDAPKPPVKLSGPTLNDNGTVKFQYQGSDAKEVYLVGSITNWQNNKIKMTKDDDGIWSTSVRVGDQAKDIEYKFIVDGNWVQDPSNTEVKDDNSLYKFPGFSGRKVVIAGTIQTAAGESAWTPGSDKTKMDYVGNGKYKLTIKDVPSGSYEYKVAMGGWTENYGQKAVKDGSNIPLTVSKAGDVTFYYNDDSHFVVDSTNYTVVDAYISGPELTEKVKLEDNDYKGIYSAVLSLKKGVHDKLVVQCEGKTYNVNAINLAEDKLVTINFDPITETIFNDAASVKINEDEVSFDSKDSSYKLPFGAVKEGEDLTFNLKAAKDDLTEAKLILKGPDGINKYEMTKKGAFDEKHDKWTIKLNLNTIGQYTYYFVISNGSDVKTYSDDDGYFGLGKVGDLSSVLEYGLNVYKKDFKTPDWMKNGVVYQIFPDRFFNGDNSNDFLQKISRGMTPYEFYTNWYNTTEDPELEYLKDKDGNVIKDENGNPKINPQYKGTVGDGNWSNEMYGGDLQGVEKKLDYLKALGVTILYFNPVGQSISSHRYDTTDYSKVDPLLGNMQDFANLTKAASEKGMHVVLDGVFNHVSDDSVYFDRYDKYMSKNKPIGAYQYWSRVYDLMNSKSVTQQEAEKQVTADLAAMGITDLHYKDWFIVNNSKVDVGLPTEHYNYEGWWGYDSMPVIQALNGSEYQVKSWANEIIDGQDAISRMWLRQGSNGWRLDVANEVSDETWRHFRGAVKSEGDNVIIGEIWTDASRYLLGDMYDSVMNYRFRGAVLDFAKGTKDDNKTVTSAADSVKELEKMREQYPSEAFEAMLNLVDSHDTQRVLSALDGWQKGQRGIAGEATAQAKQKLRLVPFLQMTYPGAPCIYYGDEAGMVGADDPDNRRGMIWGKGDKDIVQWYATLANVRNAYSVLRTGDINSINVDKANADDVIAFTRTNDDNKALVVANRKTTPIELTLDAKGIKDGTKLTNILNKQEVYTVVDGKVTVKVPAIGGVILVDEVKNVVINEDALKDAYDPSFTVQEKKVPSSDKEVVAELSKQDNAGKEVVVSSQVEEVTRAIFDAAAKNKVKPVIQRGDTSLIIEEPSKIKDLLISSGLTGLIFESYPNMQNQDALKAIKAKYSPELAIELRIDNNLPDGKFQSNVTIKQKIDSKYNDKNVYVYYIDKDGNLILIGDSTVKDGYVSFQTTHCSDYLITDKKLVDDSAGNNGNSGNNGNGGSNTGSGNNNTGSNNGNGSNNTGTTTGNGAGSGNSSNNGSAVSGNTSNTNQGNNSSSSNSSVNSNSNNNNKPSTSTGVSQISKLGGVSSFSIIILAMVVIAIGTLMVTRRKNPLNK</sequence>
<feature type="transmembrane region" description="Helical" evidence="5">
    <location>
        <begin position="1675"/>
        <end position="1698"/>
    </location>
</feature>
<dbReference type="Gene3D" id="3.90.400.10">
    <property type="entry name" value="Oligo-1,6-glucosidase, Domain 2"/>
    <property type="match status" value="1"/>
</dbReference>
<feature type="compositionally biased region" description="Low complexity" evidence="4">
    <location>
        <begin position="1624"/>
        <end position="1668"/>
    </location>
</feature>
<dbReference type="OrthoDB" id="9805159at2"/>
<dbReference type="CDD" id="cd02859">
    <property type="entry name" value="E_set_AMPKbeta_like_N"/>
    <property type="match status" value="1"/>
</dbReference>
<keyword evidence="5" id="KW-1133">Transmembrane helix</keyword>
<dbReference type="Pfam" id="PF16561">
    <property type="entry name" value="AMPK1_CBM"/>
    <property type="match status" value="1"/>
</dbReference>
<feature type="compositionally biased region" description="Gly residues" evidence="4">
    <location>
        <begin position="1586"/>
        <end position="1595"/>
    </location>
</feature>
<dbReference type="InterPro" id="IPR004185">
    <property type="entry name" value="Glyco_hydro_13_lg-like_dom"/>
</dbReference>
<dbReference type="GO" id="GO:0004553">
    <property type="term" value="F:hydrolase activity, hydrolyzing O-glycosyl compounds"/>
    <property type="evidence" value="ECO:0007669"/>
    <property type="project" value="InterPro"/>
</dbReference>
<dbReference type="GO" id="GO:0005975">
    <property type="term" value="P:carbohydrate metabolic process"/>
    <property type="evidence" value="ECO:0007669"/>
    <property type="project" value="InterPro"/>
</dbReference>
<comment type="similarity">
    <text evidence="1">Belongs to the glycosyl hydrolase 13 family.</text>
</comment>
<dbReference type="CDD" id="cd12962">
    <property type="entry name" value="X25_BaPul_like"/>
    <property type="match status" value="2"/>
</dbReference>
<keyword evidence="8" id="KW-1185">Reference proteome</keyword>
<dbReference type="SMR" id="A0A3R5QRV3"/>
<evidence type="ECO:0000256" key="1">
    <source>
        <dbReference type="ARBA" id="ARBA00008061"/>
    </source>
</evidence>
<dbReference type="SMART" id="SM00642">
    <property type="entry name" value="Aamy"/>
    <property type="match status" value="1"/>
</dbReference>
<proteinExistence type="inferred from homology"/>
<protein>
    <recommendedName>
        <fullName evidence="6">Glycosyl hydrolase family 13 catalytic domain-containing protein</fullName>
    </recommendedName>
</protein>
<dbReference type="SUPFAM" id="SSF51445">
    <property type="entry name" value="(Trans)glycosidases"/>
    <property type="match status" value="1"/>
</dbReference>
<dbReference type="SUPFAM" id="SSF51011">
    <property type="entry name" value="Glycosyl hydrolase domain"/>
    <property type="match status" value="1"/>
</dbReference>
<organism evidence="7 8">
    <name type="scientific">Clostridium manihotivorum</name>
    <dbReference type="NCBI Taxonomy" id="2320868"/>
    <lineage>
        <taxon>Bacteria</taxon>
        <taxon>Bacillati</taxon>
        <taxon>Bacillota</taxon>
        <taxon>Clostridia</taxon>
        <taxon>Eubacteriales</taxon>
        <taxon>Clostridiaceae</taxon>
        <taxon>Clostridium</taxon>
    </lineage>
</organism>
<dbReference type="Pfam" id="PF16657">
    <property type="entry name" value="Malt_amylase_C"/>
    <property type="match status" value="1"/>
</dbReference>
<feature type="domain" description="Glycosyl hydrolase family 13 catalytic" evidence="6">
    <location>
        <begin position="803"/>
        <end position="1280"/>
    </location>
</feature>
<evidence type="ECO:0000256" key="5">
    <source>
        <dbReference type="SAM" id="Phobius"/>
    </source>
</evidence>
<evidence type="ECO:0000313" key="7">
    <source>
        <dbReference type="EMBL" id="QAA30964.1"/>
    </source>
</evidence>
<dbReference type="PANTHER" id="PTHR10357">
    <property type="entry name" value="ALPHA-AMYLASE FAMILY MEMBER"/>
    <property type="match status" value="1"/>
</dbReference>
<keyword evidence="5" id="KW-0812">Transmembrane</keyword>
<dbReference type="Gene3D" id="3.20.20.80">
    <property type="entry name" value="Glycosidases"/>
    <property type="match status" value="1"/>
</dbReference>
<dbReference type="EMBL" id="CP025746">
    <property type="protein sequence ID" value="QAA30964.1"/>
    <property type="molecule type" value="Genomic_DNA"/>
</dbReference>
<dbReference type="Gene3D" id="2.60.40.10">
    <property type="entry name" value="Immunoglobulins"/>
    <property type="match status" value="6"/>
</dbReference>
<evidence type="ECO:0000256" key="2">
    <source>
        <dbReference type="ARBA" id="ARBA00022801"/>
    </source>
</evidence>
<keyword evidence="5" id="KW-0472">Membrane</keyword>
<feature type="transmembrane region" description="Helical" evidence="5">
    <location>
        <begin position="30"/>
        <end position="52"/>
    </location>
</feature>
<dbReference type="InterPro" id="IPR013780">
    <property type="entry name" value="Glyco_hydro_b"/>
</dbReference>
<dbReference type="InterPro" id="IPR045857">
    <property type="entry name" value="O16G_dom_2"/>
</dbReference>
<dbReference type="InterPro" id="IPR014756">
    <property type="entry name" value="Ig_E-set"/>
</dbReference>
<dbReference type="KEGG" id="cmah:C1I91_04415"/>
<evidence type="ECO:0000313" key="8">
    <source>
        <dbReference type="Proteomes" id="UP000286268"/>
    </source>
</evidence>
<dbReference type="InterPro" id="IPR006047">
    <property type="entry name" value="GH13_cat_dom"/>
</dbReference>
<dbReference type="CDD" id="cd11338">
    <property type="entry name" value="AmyAc_CMD"/>
    <property type="match status" value="1"/>
</dbReference>
<dbReference type="Gene3D" id="2.60.40.1180">
    <property type="entry name" value="Golgi alpha-mannosidase II"/>
    <property type="match status" value="1"/>
</dbReference>
<evidence type="ECO:0000256" key="4">
    <source>
        <dbReference type="SAM" id="MobiDB-lite"/>
    </source>
</evidence>
<reference evidence="7 8" key="1">
    <citation type="submission" date="2018-01" db="EMBL/GenBank/DDBJ databases">
        <title>Genome Sequencing and Assembly of Anaerobacter polyendosporus strain CT4.</title>
        <authorList>
            <person name="Tachaapaikoon C."/>
            <person name="Sutheeworapong S."/>
            <person name="Jenjaroenpun P."/>
            <person name="Wongsurawat T."/>
            <person name="Nookeaw I."/>
            <person name="Cheawchanlertfa P."/>
            <person name="Kosugi A."/>
            <person name="Cheevadhanarak S."/>
            <person name="Ratanakhanokchai K."/>
        </authorList>
    </citation>
    <scope>NUCLEOTIDE SEQUENCE [LARGE SCALE GENOMIC DNA]</scope>
    <source>
        <strain evidence="7 8">CT4</strain>
    </source>
</reference>
<feature type="region of interest" description="Disordered" evidence="4">
    <location>
        <begin position="1579"/>
        <end position="1670"/>
    </location>
</feature>
<dbReference type="Proteomes" id="UP000286268">
    <property type="component" value="Chromosome"/>
</dbReference>
<dbReference type="InterPro" id="IPR013783">
    <property type="entry name" value="Ig-like_fold"/>
</dbReference>
<dbReference type="InterPro" id="IPR054409">
    <property type="entry name" value="X25_BaPul-like"/>
</dbReference>
<dbReference type="Pfam" id="PF00128">
    <property type="entry name" value="Alpha-amylase"/>
    <property type="match status" value="1"/>
</dbReference>
<dbReference type="InterPro" id="IPR032640">
    <property type="entry name" value="AMPK1_CBM"/>
</dbReference>